<dbReference type="AlphaFoldDB" id="A0A4P9VLW0"/>
<dbReference type="SMART" id="SM01049">
    <property type="entry name" value="Cache_2"/>
    <property type="match status" value="1"/>
</dbReference>
<keyword evidence="4 6" id="KW-1133">Transmembrane helix</keyword>
<dbReference type="RefSeq" id="WP_094786705.1">
    <property type="nucleotide sequence ID" value="NZ_NDXW01000001.1"/>
</dbReference>
<dbReference type="Proteomes" id="UP000257039">
    <property type="component" value="Unassembled WGS sequence"/>
</dbReference>
<protein>
    <recommendedName>
        <fullName evidence="7">Single Cache domain-containing protein</fullName>
    </recommendedName>
</protein>
<dbReference type="EMBL" id="NDXW01000001">
    <property type="protein sequence ID" value="RDH43364.1"/>
    <property type="molecule type" value="Genomic_DNA"/>
</dbReference>
<name>A0A4P9VLW0_9GAMM</name>
<keyword evidence="2" id="KW-1003">Cell membrane</keyword>
<evidence type="ECO:0000259" key="7">
    <source>
        <dbReference type="SMART" id="SM01049"/>
    </source>
</evidence>
<accession>A0A4P9VLW0</accession>
<keyword evidence="9" id="KW-1185">Reference proteome</keyword>
<keyword evidence="5 6" id="KW-0472">Membrane</keyword>
<evidence type="ECO:0000256" key="6">
    <source>
        <dbReference type="SAM" id="Phobius"/>
    </source>
</evidence>
<evidence type="ECO:0000256" key="1">
    <source>
        <dbReference type="ARBA" id="ARBA00004651"/>
    </source>
</evidence>
<reference evidence="8 9" key="1">
    <citation type="submission" date="2017-04" db="EMBL/GenBank/DDBJ databases">
        <title>Draft genome sequence of Zooshikella ganghwensis VG4 isolated from Red Sea sediments.</title>
        <authorList>
            <person name="Rehman Z."/>
            <person name="Alam I."/>
            <person name="Kamau A."/>
            <person name="Bajic V."/>
            <person name="Leiknes T."/>
        </authorList>
    </citation>
    <scope>NUCLEOTIDE SEQUENCE [LARGE SCALE GENOMIC DNA]</scope>
    <source>
        <strain evidence="8 9">VG4</strain>
    </source>
</reference>
<evidence type="ECO:0000313" key="8">
    <source>
        <dbReference type="EMBL" id="RDH43364.1"/>
    </source>
</evidence>
<dbReference type="Pfam" id="PF08269">
    <property type="entry name" value="dCache_2"/>
    <property type="match status" value="1"/>
</dbReference>
<dbReference type="GO" id="GO:0005886">
    <property type="term" value="C:plasma membrane"/>
    <property type="evidence" value="ECO:0007669"/>
    <property type="project" value="UniProtKB-SubCell"/>
</dbReference>
<dbReference type="InterPro" id="IPR033480">
    <property type="entry name" value="sCache_2"/>
</dbReference>
<evidence type="ECO:0000256" key="4">
    <source>
        <dbReference type="ARBA" id="ARBA00022989"/>
    </source>
</evidence>
<evidence type="ECO:0000313" key="9">
    <source>
        <dbReference type="Proteomes" id="UP000257039"/>
    </source>
</evidence>
<dbReference type="InterPro" id="IPR004010">
    <property type="entry name" value="Double_Cache_2"/>
</dbReference>
<sequence length="211" mass="24245">MKASIKISILISFIITIFVVKDIIFIITEKSLLFEQHLNESKVILETAEGVLNYYYNQQEQIGTERAQESALTILRQMRYEGGNYIWVNTLEYRFLMHPLLETVEGQDMSQLTDPDGIKPIIVATDTALAGGGTFRYSWPKPGQPVDKFFPKVSYVFLFKPWKWVVGTGSYVDHIESSFLNNTIYRIFFTLTCIIIAIMISIISIKKITPR</sequence>
<organism evidence="8 9">
    <name type="scientific">Zooshikella ganghwensis</name>
    <dbReference type="NCBI Taxonomy" id="202772"/>
    <lineage>
        <taxon>Bacteria</taxon>
        <taxon>Pseudomonadati</taxon>
        <taxon>Pseudomonadota</taxon>
        <taxon>Gammaproteobacteria</taxon>
        <taxon>Oceanospirillales</taxon>
        <taxon>Zooshikellaceae</taxon>
        <taxon>Zooshikella</taxon>
    </lineage>
</organism>
<evidence type="ECO:0000256" key="2">
    <source>
        <dbReference type="ARBA" id="ARBA00022475"/>
    </source>
</evidence>
<feature type="transmembrane region" description="Helical" evidence="6">
    <location>
        <begin position="184"/>
        <end position="205"/>
    </location>
</feature>
<evidence type="ECO:0000256" key="5">
    <source>
        <dbReference type="ARBA" id="ARBA00023136"/>
    </source>
</evidence>
<keyword evidence="3 6" id="KW-0812">Transmembrane</keyword>
<dbReference type="Gene3D" id="3.30.450.20">
    <property type="entry name" value="PAS domain"/>
    <property type="match status" value="1"/>
</dbReference>
<evidence type="ECO:0000256" key="3">
    <source>
        <dbReference type="ARBA" id="ARBA00022692"/>
    </source>
</evidence>
<comment type="caution">
    <text evidence="8">The sequence shown here is derived from an EMBL/GenBank/DDBJ whole genome shotgun (WGS) entry which is preliminary data.</text>
</comment>
<feature type="transmembrane region" description="Helical" evidence="6">
    <location>
        <begin position="7"/>
        <end position="27"/>
    </location>
</feature>
<proteinExistence type="predicted"/>
<comment type="subcellular location">
    <subcellularLocation>
        <location evidence="1">Cell membrane</location>
        <topology evidence="1">Multi-pass membrane protein</topology>
    </subcellularLocation>
</comment>
<feature type="domain" description="Single Cache" evidence="7">
    <location>
        <begin position="30"/>
        <end position="122"/>
    </location>
</feature>
<gene>
    <name evidence="8" type="ORF">B9G39_07890</name>
</gene>